<evidence type="ECO:0000259" key="2">
    <source>
        <dbReference type="Pfam" id="PF13340"/>
    </source>
</evidence>
<dbReference type="Proteomes" id="UP000464577">
    <property type="component" value="Chromosome"/>
</dbReference>
<keyword evidence="4" id="KW-1185">Reference proteome</keyword>
<protein>
    <submittedName>
        <fullName evidence="3">IS5 family transposase</fullName>
    </submittedName>
</protein>
<dbReference type="GO" id="GO:0004803">
    <property type="term" value="F:transposase activity"/>
    <property type="evidence" value="ECO:0007669"/>
    <property type="project" value="InterPro"/>
</dbReference>
<dbReference type="AlphaFoldDB" id="A0A6P1W1M9"/>
<feature type="domain" description="Transposase IS4-like" evidence="1">
    <location>
        <begin position="94"/>
        <end position="252"/>
    </location>
</feature>
<name>A0A6P1W1M9_9BACT</name>
<dbReference type="GO" id="GO:0006313">
    <property type="term" value="P:DNA transposition"/>
    <property type="evidence" value="ECO:0007669"/>
    <property type="project" value="InterPro"/>
</dbReference>
<feature type="domain" description="Insertion element IS402-like" evidence="2">
    <location>
        <begin position="9"/>
        <end position="74"/>
    </location>
</feature>
<dbReference type="RefSeq" id="WP_162389745.1">
    <property type="nucleotide sequence ID" value="NZ_CP045997.1"/>
</dbReference>
<dbReference type="PANTHER" id="PTHR30007:SF0">
    <property type="entry name" value="TRANSPOSASE"/>
    <property type="match status" value="1"/>
</dbReference>
<proteinExistence type="predicted"/>
<evidence type="ECO:0000313" key="3">
    <source>
        <dbReference type="EMBL" id="QHV99341.1"/>
    </source>
</evidence>
<dbReference type="GO" id="GO:0003677">
    <property type="term" value="F:DNA binding"/>
    <property type="evidence" value="ECO:0007669"/>
    <property type="project" value="InterPro"/>
</dbReference>
<evidence type="ECO:0000259" key="1">
    <source>
        <dbReference type="Pfam" id="PF01609"/>
    </source>
</evidence>
<evidence type="ECO:0000313" key="4">
    <source>
        <dbReference type="Proteomes" id="UP000464577"/>
    </source>
</evidence>
<organism evidence="3 4">
    <name type="scientific">Spirosoma endbachense</name>
    <dbReference type="NCBI Taxonomy" id="2666025"/>
    <lineage>
        <taxon>Bacteria</taxon>
        <taxon>Pseudomonadati</taxon>
        <taxon>Bacteroidota</taxon>
        <taxon>Cytophagia</taxon>
        <taxon>Cytophagales</taxon>
        <taxon>Cytophagaceae</taxon>
        <taxon>Spirosoma</taxon>
    </lineage>
</organism>
<dbReference type="InterPro" id="IPR025161">
    <property type="entry name" value="IS402-like_dom"/>
</dbReference>
<gene>
    <name evidence="3" type="ORF">GJR95_31930</name>
</gene>
<dbReference type="Pfam" id="PF13340">
    <property type="entry name" value="DUF4096"/>
    <property type="match status" value="1"/>
</dbReference>
<dbReference type="PANTHER" id="PTHR30007">
    <property type="entry name" value="PHP DOMAIN PROTEIN"/>
    <property type="match status" value="1"/>
</dbReference>
<dbReference type="Pfam" id="PF01609">
    <property type="entry name" value="DDE_Tnp_1"/>
    <property type="match status" value="1"/>
</dbReference>
<accession>A0A6P1W1M9</accession>
<dbReference type="NCBIfam" id="NF033580">
    <property type="entry name" value="transpos_IS5_3"/>
    <property type="match status" value="1"/>
</dbReference>
<sequence>MQQPYSSDLTASQWQGIQKLICVKRKSIWPLQRIVEAIFYLTKNGIIWRDLPEGFPPWQTVYWYFRKWAKEDTWFLIANELTRLDRLQVDKKPLPTVAIIDSQSVKNSSTATQQIGFDGGKLIKGRKRFLMVDTMGHLLWTDVRPANVGDGKTGVLLWEQAEHLNPLLDDLVLMYADSTFGGHFKEQLETIYDRRVVIPHTPIKEQPVDSKLIIHHWRWIVERTISWLGNNRRLSKDYERTILSAQTFIWIAHIRRTLRRVWH</sequence>
<dbReference type="EMBL" id="CP045997">
    <property type="protein sequence ID" value="QHV99341.1"/>
    <property type="molecule type" value="Genomic_DNA"/>
</dbReference>
<dbReference type="KEGG" id="senf:GJR95_31930"/>
<dbReference type="InterPro" id="IPR002559">
    <property type="entry name" value="Transposase_11"/>
</dbReference>
<reference evidence="3 4" key="1">
    <citation type="submission" date="2019-11" db="EMBL/GenBank/DDBJ databases">
        <title>Spirosoma endbachense sp. nov., isolated from a natural salt meadow.</title>
        <authorList>
            <person name="Rojas J."/>
            <person name="Ambika Manirajan B."/>
            <person name="Ratering S."/>
            <person name="Suarez C."/>
            <person name="Geissler-Plaum R."/>
            <person name="Schnell S."/>
        </authorList>
    </citation>
    <scope>NUCLEOTIDE SEQUENCE [LARGE SCALE GENOMIC DNA]</scope>
    <source>
        <strain evidence="3 4">I-24</strain>
    </source>
</reference>